<dbReference type="AlphaFoldDB" id="A0A5D3BI61"/>
<gene>
    <name evidence="2" type="ORF">E5676_scaffold232G00950</name>
</gene>
<dbReference type="Proteomes" id="UP000321947">
    <property type="component" value="Unassembled WGS sequence"/>
</dbReference>
<feature type="region of interest" description="Disordered" evidence="1">
    <location>
        <begin position="1"/>
        <end position="35"/>
    </location>
</feature>
<protein>
    <submittedName>
        <fullName evidence="2">Uncharacterized protein</fullName>
    </submittedName>
</protein>
<sequence length="235" mass="26053">MSSKKGSARGRTNSTSSKGNCPSSSSNSAPSPMSVDQYAMDLGYTTVIQSRSKSSGIWIRSPMESSTPPRPSVNLIHPFGEVIQMRSSASPSSNRESSTLPTTYSQAVTPDKQFVPRIEIKSYFQKPIVIYDPIIELEYQKNGDLQDIDQRKNAKFLNDKLKFLAALVQATIDADFQRLLSTAVNTSSSSKPAPSFIQEDEEQVDLEYDLDDPFLDSQPRAPNPKTCFKRKIDSI</sequence>
<organism evidence="2 3">
    <name type="scientific">Cucumis melo var. makuwa</name>
    <name type="common">Oriental melon</name>
    <dbReference type="NCBI Taxonomy" id="1194695"/>
    <lineage>
        <taxon>Eukaryota</taxon>
        <taxon>Viridiplantae</taxon>
        <taxon>Streptophyta</taxon>
        <taxon>Embryophyta</taxon>
        <taxon>Tracheophyta</taxon>
        <taxon>Spermatophyta</taxon>
        <taxon>Magnoliopsida</taxon>
        <taxon>eudicotyledons</taxon>
        <taxon>Gunneridae</taxon>
        <taxon>Pentapetalae</taxon>
        <taxon>rosids</taxon>
        <taxon>fabids</taxon>
        <taxon>Cucurbitales</taxon>
        <taxon>Cucurbitaceae</taxon>
        <taxon>Benincaseae</taxon>
        <taxon>Cucumis</taxon>
    </lineage>
</organism>
<feature type="compositionally biased region" description="Low complexity" evidence="1">
    <location>
        <begin position="87"/>
        <end position="98"/>
    </location>
</feature>
<proteinExistence type="predicted"/>
<evidence type="ECO:0000256" key="1">
    <source>
        <dbReference type="SAM" id="MobiDB-lite"/>
    </source>
</evidence>
<feature type="compositionally biased region" description="Low complexity" evidence="1">
    <location>
        <begin position="13"/>
        <end position="34"/>
    </location>
</feature>
<evidence type="ECO:0000313" key="3">
    <source>
        <dbReference type="Proteomes" id="UP000321947"/>
    </source>
</evidence>
<name>A0A5D3BI61_CUCMM</name>
<accession>A0A5D3BI61</accession>
<evidence type="ECO:0000313" key="2">
    <source>
        <dbReference type="EMBL" id="TYJ98361.1"/>
    </source>
</evidence>
<reference evidence="2 3" key="1">
    <citation type="submission" date="2019-08" db="EMBL/GenBank/DDBJ databases">
        <title>Draft genome sequences of two oriental melons (Cucumis melo L. var makuwa).</title>
        <authorList>
            <person name="Kwon S.-Y."/>
        </authorList>
    </citation>
    <scope>NUCLEOTIDE SEQUENCE [LARGE SCALE GENOMIC DNA]</scope>
    <source>
        <strain evidence="3">cv. Chang Bougi</strain>
        <tissue evidence="2">Leaf</tissue>
    </source>
</reference>
<dbReference type="EMBL" id="SSTD01018108">
    <property type="protein sequence ID" value="TYJ98361.1"/>
    <property type="molecule type" value="Genomic_DNA"/>
</dbReference>
<feature type="region of interest" description="Disordered" evidence="1">
    <location>
        <begin position="85"/>
        <end position="105"/>
    </location>
</feature>
<comment type="caution">
    <text evidence="2">The sequence shown here is derived from an EMBL/GenBank/DDBJ whole genome shotgun (WGS) entry which is preliminary data.</text>
</comment>
<feature type="region of interest" description="Disordered" evidence="1">
    <location>
        <begin position="208"/>
        <end position="235"/>
    </location>
</feature>